<evidence type="ECO:0000313" key="4">
    <source>
        <dbReference type="EMBL" id="TYQ00082.1"/>
    </source>
</evidence>
<organism evidence="4 5">
    <name type="scientific">Tenacibaculum adriaticum</name>
    <dbReference type="NCBI Taxonomy" id="413713"/>
    <lineage>
        <taxon>Bacteria</taxon>
        <taxon>Pseudomonadati</taxon>
        <taxon>Bacteroidota</taxon>
        <taxon>Flavobacteriia</taxon>
        <taxon>Flavobacteriales</taxon>
        <taxon>Flavobacteriaceae</taxon>
        <taxon>Tenacibaculum</taxon>
    </lineage>
</organism>
<dbReference type="SUPFAM" id="SSF53271">
    <property type="entry name" value="PRTase-like"/>
    <property type="match status" value="1"/>
</dbReference>
<protein>
    <submittedName>
        <fullName evidence="4">Putative phosphoribosyltransferase</fullName>
    </submittedName>
</protein>
<gene>
    <name evidence="4" type="ORF">C7447_101690</name>
</gene>
<keyword evidence="1 4" id="KW-0328">Glycosyltransferase</keyword>
<dbReference type="CDD" id="cd06223">
    <property type="entry name" value="PRTases_typeI"/>
    <property type="match status" value="1"/>
</dbReference>
<dbReference type="PANTHER" id="PTHR43363:SF1">
    <property type="entry name" value="HYPOXANTHINE-GUANINE PHOSPHORIBOSYLTRANSFERASE"/>
    <property type="match status" value="1"/>
</dbReference>
<evidence type="ECO:0000256" key="1">
    <source>
        <dbReference type="ARBA" id="ARBA00022676"/>
    </source>
</evidence>
<comment type="caution">
    <text evidence="4">The sequence shown here is derived from an EMBL/GenBank/DDBJ whole genome shotgun (WGS) entry which is preliminary data.</text>
</comment>
<dbReference type="InterPro" id="IPR000836">
    <property type="entry name" value="PRTase_dom"/>
</dbReference>
<sequence>MIKTMFEDRTEAAILLAKELHHLKGENTVVLAIPRGGLPLGAIIAKELEVPLDIVLTKKIGHPSNKEYAIGAVSLKNSVLGFGSDSVSEEYLIDEIDSVRETLKKRLQKFYLNVSPQNLKNKTVIIVDDGIATGNTILVTIELVYNENPAKIIIAVPVAPPSAIQKLKRSPYVDEVICLEEPYDFNAVGNHYRNFDQVSDKEAIYLLEEANSALKKKK</sequence>
<dbReference type="AlphaFoldDB" id="A0A5S5DW54"/>
<evidence type="ECO:0000256" key="2">
    <source>
        <dbReference type="ARBA" id="ARBA00022679"/>
    </source>
</evidence>
<keyword evidence="2 4" id="KW-0808">Transferase</keyword>
<dbReference type="Gene3D" id="3.40.50.2020">
    <property type="match status" value="1"/>
</dbReference>
<reference evidence="4 5" key="1">
    <citation type="submission" date="2019-07" db="EMBL/GenBank/DDBJ databases">
        <title>Genomic Encyclopedia of Type Strains, Phase IV (KMG-IV): sequencing the most valuable type-strain genomes for metagenomic binning, comparative biology and taxonomic classification.</title>
        <authorList>
            <person name="Goeker M."/>
        </authorList>
    </citation>
    <scope>NUCLEOTIDE SEQUENCE [LARGE SCALE GENOMIC DNA]</scope>
    <source>
        <strain evidence="4 5">DSM 18961</strain>
    </source>
</reference>
<dbReference type="InterPro" id="IPR029057">
    <property type="entry name" value="PRTase-like"/>
</dbReference>
<feature type="domain" description="Phosphoribosyltransferase" evidence="3">
    <location>
        <begin position="16"/>
        <end position="171"/>
    </location>
</feature>
<keyword evidence="5" id="KW-1185">Reference proteome</keyword>
<dbReference type="EMBL" id="VNIA01000001">
    <property type="protein sequence ID" value="TYQ00082.1"/>
    <property type="molecule type" value="Genomic_DNA"/>
</dbReference>
<dbReference type="RefSeq" id="WP_246143006.1">
    <property type="nucleotide sequence ID" value="NZ_VNIA01000001.1"/>
</dbReference>
<dbReference type="PANTHER" id="PTHR43363">
    <property type="entry name" value="HYPOXANTHINE PHOSPHORIBOSYLTRANSFERASE"/>
    <property type="match status" value="1"/>
</dbReference>
<dbReference type="Proteomes" id="UP000323136">
    <property type="component" value="Unassembled WGS sequence"/>
</dbReference>
<name>A0A5S5DW54_9FLAO</name>
<dbReference type="Gene3D" id="3.30.1310.20">
    <property type="entry name" value="PRTase-like"/>
    <property type="match status" value="1"/>
</dbReference>
<accession>A0A5S5DW54</accession>
<evidence type="ECO:0000259" key="3">
    <source>
        <dbReference type="Pfam" id="PF00156"/>
    </source>
</evidence>
<evidence type="ECO:0000313" key="5">
    <source>
        <dbReference type="Proteomes" id="UP000323136"/>
    </source>
</evidence>
<dbReference type="GO" id="GO:0016757">
    <property type="term" value="F:glycosyltransferase activity"/>
    <property type="evidence" value="ECO:0007669"/>
    <property type="project" value="UniProtKB-KW"/>
</dbReference>
<dbReference type="Pfam" id="PF00156">
    <property type="entry name" value="Pribosyltran"/>
    <property type="match status" value="1"/>
</dbReference>
<proteinExistence type="predicted"/>